<gene>
    <name evidence="3" type="ORF">L596_019424</name>
</gene>
<protein>
    <recommendedName>
        <fullName evidence="5">G-protein coupled receptors family 1 profile domain-containing protein</fullName>
    </recommendedName>
</protein>
<dbReference type="EMBL" id="AZBU02000006">
    <property type="protein sequence ID" value="TKR71892.1"/>
    <property type="molecule type" value="Genomic_DNA"/>
</dbReference>
<reference evidence="3 4" key="2">
    <citation type="journal article" date="2019" name="G3 (Bethesda)">
        <title>Hybrid Assembly of the Genome of the Entomopathogenic Nematode Steinernema carpocapsae Identifies the X-Chromosome.</title>
        <authorList>
            <person name="Serra L."/>
            <person name="Macchietto M."/>
            <person name="Macias-Munoz A."/>
            <person name="McGill C.J."/>
            <person name="Rodriguez I.M."/>
            <person name="Rodriguez B."/>
            <person name="Murad R."/>
            <person name="Mortazavi A."/>
        </authorList>
    </citation>
    <scope>NUCLEOTIDE SEQUENCE [LARGE SCALE GENOMIC DNA]</scope>
    <source>
        <strain evidence="3 4">ALL</strain>
    </source>
</reference>
<keyword evidence="1" id="KW-0472">Membrane</keyword>
<reference evidence="3 4" key="1">
    <citation type="journal article" date="2015" name="Genome Biol.">
        <title>Comparative genomics of Steinernema reveals deeply conserved gene regulatory networks.</title>
        <authorList>
            <person name="Dillman A.R."/>
            <person name="Macchietto M."/>
            <person name="Porter C.F."/>
            <person name="Rogers A."/>
            <person name="Williams B."/>
            <person name="Antoshechkin I."/>
            <person name="Lee M.M."/>
            <person name="Goodwin Z."/>
            <person name="Lu X."/>
            <person name="Lewis E.E."/>
            <person name="Goodrich-Blair H."/>
            <person name="Stock S.P."/>
            <person name="Adams B.J."/>
            <person name="Sternberg P.W."/>
            <person name="Mortazavi A."/>
        </authorList>
    </citation>
    <scope>NUCLEOTIDE SEQUENCE [LARGE SCALE GENOMIC DNA]</scope>
    <source>
        <strain evidence="3 4">ALL</strain>
    </source>
</reference>
<dbReference type="STRING" id="34508.A0A4U5MR04"/>
<keyword evidence="4" id="KW-1185">Reference proteome</keyword>
<dbReference type="OrthoDB" id="6076970at2759"/>
<dbReference type="Gene3D" id="1.20.1070.10">
    <property type="entry name" value="Rhodopsin 7-helix transmembrane proteins"/>
    <property type="match status" value="1"/>
</dbReference>
<keyword evidence="1" id="KW-0812">Transmembrane</keyword>
<keyword evidence="2" id="KW-0732">Signal</keyword>
<proteinExistence type="predicted"/>
<evidence type="ECO:0000313" key="4">
    <source>
        <dbReference type="Proteomes" id="UP000298663"/>
    </source>
</evidence>
<evidence type="ECO:0000256" key="2">
    <source>
        <dbReference type="SAM" id="SignalP"/>
    </source>
</evidence>
<evidence type="ECO:0000256" key="1">
    <source>
        <dbReference type="SAM" id="Phobius"/>
    </source>
</evidence>
<name>A0A4U5MR04_STECR</name>
<dbReference type="Proteomes" id="UP000298663">
    <property type="component" value="Unassembled WGS sequence"/>
</dbReference>
<comment type="caution">
    <text evidence="3">The sequence shown here is derived from an EMBL/GenBank/DDBJ whole genome shotgun (WGS) entry which is preliminary data.</text>
</comment>
<organism evidence="3 4">
    <name type="scientific">Steinernema carpocapsae</name>
    <name type="common">Entomopathogenic nematode</name>
    <dbReference type="NCBI Taxonomy" id="34508"/>
    <lineage>
        <taxon>Eukaryota</taxon>
        <taxon>Metazoa</taxon>
        <taxon>Ecdysozoa</taxon>
        <taxon>Nematoda</taxon>
        <taxon>Chromadorea</taxon>
        <taxon>Rhabditida</taxon>
        <taxon>Tylenchina</taxon>
        <taxon>Panagrolaimomorpha</taxon>
        <taxon>Strongyloidoidea</taxon>
        <taxon>Steinernematidae</taxon>
        <taxon>Steinernema</taxon>
    </lineage>
</organism>
<dbReference type="AlphaFoldDB" id="A0A4U5MR04"/>
<evidence type="ECO:0008006" key="5">
    <source>
        <dbReference type="Google" id="ProtNLM"/>
    </source>
</evidence>
<keyword evidence="1" id="KW-1133">Transmembrane helix</keyword>
<feature type="transmembrane region" description="Helical" evidence="1">
    <location>
        <begin position="40"/>
        <end position="60"/>
    </location>
</feature>
<feature type="chain" id="PRO_5020580289" description="G-protein coupled receptors family 1 profile domain-containing protein" evidence="2">
    <location>
        <begin position="25"/>
        <end position="109"/>
    </location>
</feature>
<evidence type="ECO:0000313" key="3">
    <source>
        <dbReference type="EMBL" id="TKR71892.1"/>
    </source>
</evidence>
<dbReference type="SUPFAM" id="SSF81321">
    <property type="entry name" value="Family A G protein-coupled receptor-like"/>
    <property type="match status" value="1"/>
</dbReference>
<feature type="signal peptide" evidence="2">
    <location>
        <begin position="1"/>
        <end position="24"/>
    </location>
</feature>
<sequence length="109" mass="12706">MFHFACWTPFWLSVLLILISTANAVTAQFIAPKTVAFIKLITSFLPYINSAGNWIFYAALNRKIQRTSLEVRRRRHLEYSQSLSGSQSALQRMLSLTYFLMRVPSRRQF</sequence>
<accession>A0A4U5MR04</accession>